<evidence type="ECO:0000313" key="1">
    <source>
        <dbReference type="EMBL" id="ABF41062.1"/>
    </source>
</evidence>
<dbReference type="AlphaFoldDB" id="Q1IPY8"/>
<dbReference type="EMBL" id="CP000360">
    <property type="protein sequence ID" value="ABF41062.1"/>
    <property type="molecule type" value="Genomic_DNA"/>
</dbReference>
<keyword evidence="2" id="KW-1185">Reference proteome</keyword>
<name>Q1IPY8_KORVE</name>
<dbReference type="HOGENOM" id="CLU_1413524_0_0_0"/>
<dbReference type="KEGG" id="aba:Acid345_2061"/>
<evidence type="ECO:0000313" key="2">
    <source>
        <dbReference type="Proteomes" id="UP000002432"/>
    </source>
</evidence>
<accession>Q1IPY8</accession>
<evidence type="ECO:0008006" key="3">
    <source>
        <dbReference type="Google" id="ProtNLM"/>
    </source>
</evidence>
<gene>
    <name evidence="1" type="ordered locus">Acid345_2061</name>
</gene>
<reference evidence="1 2" key="1">
    <citation type="journal article" date="2009" name="Appl. Environ. Microbiol.">
        <title>Three genomes from the phylum Acidobacteria provide insight into the lifestyles of these microorganisms in soils.</title>
        <authorList>
            <person name="Ward N.L."/>
            <person name="Challacombe J.F."/>
            <person name="Janssen P.H."/>
            <person name="Henrissat B."/>
            <person name="Coutinho P.M."/>
            <person name="Wu M."/>
            <person name="Xie G."/>
            <person name="Haft D.H."/>
            <person name="Sait M."/>
            <person name="Badger J."/>
            <person name="Barabote R.D."/>
            <person name="Bradley B."/>
            <person name="Brettin T.S."/>
            <person name="Brinkac L.M."/>
            <person name="Bruce D."/>
            <person name="Creasy T."/>
            <person name="Daugherty S.C."/>
            <person name="Davidsen T.M."/>
            <person name="DeBoy R.T."/>
            <person name="Detter J.C."/>
            <person name="Dodson R.J."/>
            <person name="Durkin A.S."/>
            <person name="Ganapathy A."/>
            <person name="Gwinn-Giglio M."/>
            <person name="Han C.S."/>
            <person name="Khouri H."/>
            <person name="Kiss H."/>
            <person name="Kothari S.P."/>
            <person name="Madupu R."/>
            <person name="Nelson K.E."/>
            <person name="Nelson W.C."/>
            <person name="Paulsen I."/>
            <person name="Penn K."/>
            <person name="Ren Q."/>
            <person name="Rosovitz M.J."/>
            <person name="Selengut J.D."/>
            <person name="Shrivastava S."/>
            <person name="Sullivan S.A."/>
            <person name="Tapia R."/>
            <person name="Thompson L.S."/>
            <person name="Watkins K.L."/>
            <person name="Yang Q."/>
            <person name="Yu C."/>
            <person name="Zafar N."/>
            <person name="Zhou L."/>
            <person name="Kuske C.R."/>
        </authorList>
    </citation>
    <scope>NUCLEOTIDE SEQUENCE [LARGE SCALE GENOMIC DNA]</scope>
    <source>
        <strain evidence="1 2">Ellin345</strain>
    </source>
</reference>
<sequence>MNIRTYVGPAPYATGADFCRIFESNMDRLYLLALLLTGDHAVAESCFVTGLQDARGGNRVFKDWADTWARRTVILNAIRAVRPASHKSDHNVSNAVVAEFATGAPLLRALLEMPTFDRFIYVVCVLEGYSDHQCALLIGSTRKAVTEARMRAIETLGDPAFVQQQLHTLENERQLRPERNLDFPGNPLAATA</sequence>
<organism evidence="1 2">
    <name type="scientific">Koribacter versatilis (strain Ellin345)</name>
    <dbReference type="NCBI Taxonomy" id="204669"/>
    <lineage>
        <taxon>Bacteria</taxon>
        <taxon>Pseudomonadati</taxon>
        <taxon>Acidobacteriota</taxon>
        <taxon>Terriglobia</taxon>
        <taxon>Terriglobales</taxon>
        <taxon>Candidatus Korobacteraceae</taxon>
        <taxon>Candidatus Korobacter</taxon>
    </lineage>
</organism>
<protein>
    <recommendedName>
        <fullName evidence="3">Sigma-24, ECF subfamily</fullName>
    </recommendedName>
</protein>
<dbReference type="EnsemblBacteria" id="ABF41062">
    <property type="protein sequence ID" value="ABF41062"/>
    <property type="gene ID" value="Acid345_2061"/>
</dbReference>
<dbReference type="Proteomes" id="UP000002432">
    <property type="component" value="Chromosome"/>
</dbReference>
<dbReference type="eggNOG" id="COG1595">
    <property type="taxonomic scope" value="Bacteria"/>
</dbReference>
<proteinExistence type="predicted"/>